<dbReference type="RefSeq" id="WP_105040687.1">
    <property type="nucleotide sequence ID" value="NZ_PPSL01000006.1"/>
</dbReference>
<dbReference type="EMBL" id="PPSL01000006">
    <property type="protein sequence ID" value="PQJ09236.1"/>
    <property type="molecule type" value="Genomic_DNA"/>
</dbReference>
<gene>
    <name evidence="2" type="ORF">CJD36_018460</name>
</gene>
<evidence type="ECO:0000256" key="1">
    <source>
        <dbReference type="SAM" id="Phobius"/>
    </source>
</evidence>
<feature type="transmembrane region" description="Helical" evidence="1">
    <location>
        <begin position="67"/>
        <end position="86"/>
    </location>
</feature>
<accession>A0A2S7SRQ8</accession>
<organism evidence="2 3">
    <name type="scientific">Flavipsychrobacter stenotrophus</name>
    <dbReference type="NCBI Taxonomy" id="2077091"/>
    <lineage>
        <taxon>Bacteria</taxon>
        <taxon>Pseudomonadati</taxon>
        <taxon>Bacteroidota</taxon>
        <taxon>Chitinophagia</taxon>
        <taxon>Chitinophagales</taxon>
        <taxon>Chitinophagaceae</taxon>
        <taxon>Flavipsychrobacter</taxon>
    </lineage>
</organism>
<protein>
    <submittedName>
        <fullName evidence="2">Uncharacterized protein</fullName>
    </submittedName>
</protein>
<name>A0A2S7SRQ8_9BACT</name>
<proteinExistence type="predicted"/>
<evidence type="ECO:0000313" key="3">
    <source>
        <dbReference type="Proteomes" id="UP000239872"/>
    </source>
</evidence>
<keyword evidence="1" id="KW-0472">Membrane</keyword>
<dbReference type="Proteomes" id="UP000239872">
    <property type="component" value="Unassembled WGS sequence"/>
</dbReference>
<sequence length="237" mass="27578">MRSTKIIKWTFGLTFLGVLLYSIYLWNITDQSAQLGVPFAFIAFLSLGWFIESVLLAIIFFKDLKKNWPILLSFFLLTCFAPISFIKETYERRPAIIPQPGPLTVPIEVYQADCKLAVVNYLAKNMDSNHVTPYGDTITYEIDTLFYSPDHKYFFAIIIASNTRNGRTRFQSEYRAAKRSNAGWDLTAPVNTWNYASFSKQELKDQIRQFHYKEYSINGSSNRREIWTDTTLFSFKN</sequence>
<dbReference type="AlphaFoldDB" id="A0A2S7SRQ8"/>
<reference evidence="2 3" key="1">
    <citation type="submission" date="2018-01" db="EMBL/GenBank/DDBJ databases">
        <title>A novel member of the phylum Bacteroidetes isolated from glacier ice.</title>
        <authorList>
            <person name="Liu Q."/>
            <person name="Xin Y.-H."/>
        </authorList>
    </citation>
    <scope>NUCLEOTIDE SEQUENCE [LARGE SCALE GENOMIC DNA]</scope>
    <source>
        <strain evidence="2 3">RB1R16</strain>
    </source>
</reference>
<evidence type="ECO:0000313" key="2">
    <source>
        <dbReference type="EMBL" id="PQJ09236.1"/>
    </source>
</evidence>
<keyword evidence="3" id="KW-1185">Reference proteome</keyword>
<keyword evidence="1" id="KW-1133">Transmembrane helix</keyword>
<comment type="caution">
    <text evidence="2">The sequence shown here is derived from an EMBL/GenBank/DDBJ whole genome shotgun (WGS) entry which is preliminary data.</text>
</comment>
<feature type="transmembrane region" description="Helical" evidence="1">
    <location>
        <begin position="39"/>
        <end position="61"/>
    </location>
</feature>
<feature type="transmembrane region" description="Helical" evidence="1">
    <location>
        <begin position="6"/>
        <end position="27"/>
    </location>
</feature>
<keyword evidence="1" id="KW-0812">Transmembrane</keyword>